<reference evidence="2" key="1">
    <citation type="submission" date="2022-10" db="EMBL/GenBank/DDBJ databases">
        <title>Puccinia triticina Genome sequencing and assembly.</title>
        <authorList>
            <person name="Li C."/>
        </authorList>
    </citation>
    <scope>NUCLEOTIDE SEQUENCE</scope>
    <source>
        <strain evidence="2">Pt15</strain>
    </source>
</reference>
<dbReference type="GeneID" id="77813312"/>
<proteinExistence type="predicted"/>
<sequence>MSADHHSYQTGPTLPPLRPSSFPSSHPVARQYPKKSLSHSSKRPAQSASPIPQSNQTSSPTSVHTFNRANHHNSYNPYQHPTVYPSRDEHQDKHSNSEMVQPSVNQRNNCSPILSDPGNVNTKRGSHAHLIIPEVSNSNSRDHKLKRKASRAELDHPQACGGDKLFQSKVAPCLPASHSKSRHEHPKSHSQVYGFFTFFSPFSSFILPTESSFTCGTLYTHIFAFYPCF</sequence>
<evidence type="ECO:0000313" key="2">
    <source>
        <dbReference type="EMBL" id="WAQ87899.1"/>
    </source>
</evidence>
<name>A0ABY7CRK1_9BASI</name>
<feature type="region of interest" description="Disordered" evidence="1">
    <location>
        <begin position="1"/>
        <end position="114"/>
    </location>
</feature>
<evidence type="ECO:0000313" key="3">
    <source>
        <dbReference type="Proteomes" id="UP001164743"/>
    </source>
</evidence>
<dbReference type="Proteomes" id="UP001164743">
    <property type="component" value="Chromosome 9A"/>
</dbReference>
<dbReference type="EMBL" id="CP110429">
    <property type="protein sequence ID" value="WAQ87899.1"/>
    <property type="molecule type" value="Genomic_DNA"/>
</dbReference>
<organism evidence="2 3">
    <name type="scientific">Puccinia triticina</name>
    <dbReference type="NCBI Taxonomy" id="208348"/>
    <lineage>
        <taxon>Eukaryota</taxon>
        <taxon>Fungi</taxon>
        <taxon>Dikarya</taxon>
        <taxon>Basidiomycota</taxon>
        <taxon>Pucciniomycotina</taxon>
        <taxon>Pucciniomycetes</taxon>
        <taxon>Pucciniales</taxon>
        <taxon>Pucciniaceae</taxon>
        <taxon>Puccinia</taxon>
    </lineage>
</organism>
<gene>
    <name evidence="2" type="ORF">PtA15_9A23</name>
</gene>
<feature type="compositionally biased region" description="Polar residues" evidence="1">
    <location>
        <begin position="43"/>
        <end position="79"/>
    </location>
</feature>
<evidence type="ECO:0000256" key="1">
    <source>
        <dbReference type="SAM" id="MobiDB-lite"/>
    </source>
</evidence>
<protein>
    <submittedName>
        <fullName evidence="2">Uncharacterized protein</fullName>
    </submittedName>
</protein>
<keyword evidence="3" id="KW-1185">Reference proteome</keyword>
<accession>A0ABY7CRK1</accession>
<feature type="compositionally biased region" description="Polar residues" evidence="1">
    <location>
        <begin position="97"/>
        <end position="114"/>
    </location>
</feature>
<dbReference type="RefSeq" id="XP_053023454.1">
    <property type="nucleotide sequence ID" value="XM_053172428.1"/>
</dbReference>
<feature type="compositionally biased region" description="Basic residues" evidence="1">
    <location>
        <begin position="32"/>
        <end position="42"/>
    </location>
</feature>
<feature type="compositionally biased region" description="Basic and acidic residues" evidence="1">
    <location>
        <begin position="86"/>
        <end position="96"/>
    </location>
</feature>
<feature type="region of interest" description="Disordered" evidence="1">
    <location>
        <begin position="137"/>
        <end position="156"/>
    </location>
</feature>